<proteinExistence type="predicted"/>
<dbReference type="InterPro" id="IPR024079">
    <property type="entry name" value="MetalloPept_cat_dom_sf"/>
</dbReference>
<evidence type="ECO:0000313" key="2">
    <source>
        <dbReference type="EMBL" id="KAF0775076.1"/>
    </source>
</evidence>
<feature type="non-terminal residue" evidence="2">
    <location>
        <position position="1"/>
    </location>
</feature>
<accession>A0A6A5AS42</accession>
<dbReference type="InterPro" id="IPR000718">
    <property type="entry name" value="Peptidase_M13"/>
</dbReference>
<dbReference type="Pfam" id="PF01431">
    <property type="entry name" value="Peptidase_M13"/>
    <property type="match status" value="1"/>
</dbReference>
<dbReference type="SUPFAM" id="SSF55486">
    <property type="entry name" value="Metalloproteases ('zincins'), catalytic domain"/>
    <property type="match status" value="1"/>
</dbReference>
<feature type="domain" description="Peptidase M13 C-terminal" evidence="1">
    <location>
        <begin position="26"/>
        <end position="78"/>
    </location>
</feature>
<evidence type="ECO:0000259" key="1">
    <source>
        <dbReference type="Pfam" id="PF01431"/>
    </source>
</evidence>
<dbReference type="EMBL" id="VJMI01002340">
    <property type="protein sequence ID" value="KAF0775076.1"/>
    <property type="molecule type" value="Genomic_DNA"/>
</dbReference>
<sequence>QIKCLYPELCSTVVAAREPQHQERVNGCIGKLDGNLTLVETIADNGGLNAAYLDYVRAVAEATKYPKETGDKLFWIRYG</sequence>
<evidence type="ECO:0000313" key="3">
    <source>
        <dbReference type="Proteomes" id="UP000469452"/>
    </source>
</evidence>
<dbReference type="Proteomes" id="UP000469452">
    <property type="component" value="Unassembled WGS sequence"/>
</dbReference>
<dbReference type="PROSITE" id="PS51885">
    <property type="entry name" value="NEPRILYSIN"/>
    <property type="match status" value="1"/>
</dbReference>
<dbReference type="Gene3D" id="3.40.390.10">
    <property type="entry name" value="Collagenase (Catalytic Domain)"/>
    <property type="match status" value="1"/>
</dbReference>
<name>A0A6A5AS42_APHAT</name>
<dbReference type="AlphaFoldDB" id="A0A6A5AS42"/>
<dbReference type="InterPro" id="IPR018497">
    <property type="entry name" value="Peptidase_M13_C"/>
</dbReference>
<comment type="caution">
    <text evidence="2">The sequence shown here is derived from an EMBL/GenBank/DDBJ whole genome shotgun (WGS) entry which is preliminary data.</text>
</comment>
<protein>
    <recommendedName>
        <fullName evidence="1">Peptidase M13 C-terminal domain-containing protein</fullName>
    </recommendedName>
</protein>
<dbReference type="GO" id="GO:0004222">
    <property type="term" value="F:metalloendopeptidase activity"/>
    <property type="evidence" value="ECO:0007669"/>
    <property type="project" value="InterPro"/>
</dbReference>
<organism evidence="2 3">
    <name type="scientific">Aphanomyces astaci</name>
    <name type="common">Crayfish plague agent</name>
    <dbReference type="NCBI Taxonomy" id="112090"/>
    <lineage>
        <taxon>Eukaryota</taxon>
        <taxon>Sar</taxon>
        <taxon>Stramenopiles</taxon>
        <taxon>Oomycota</taxon>
        <taxon>Saprolegniomycetes</taxon>
        <taxon>Saprolegniales</taxon>
        <taxon>Verrucalvaceae</taxon>
        <taxon>Aphanomyces</taxon>
    </lineage>
</organism>
<dbReference type="GO" id="GO:0006508">
    <property type="term" value="P:proteolysis"/>
    <property type="evidence" value="ECO:0007669"/>
    <property type="project" value="InterPro"/>
</dbReference>
<reference evidence="2 3" key="1">
    <citation type="submission" date="2019-06" db="EMBL/GenBank/DDBJ databases">
        <title>Genomics analysis of Aphanomyces spp. identifies a new class of oomycete effector associated with host adaptation.</title>
        <authorList>
            <person name="Gaulin E."/>
        </authorList>
    </citation>
    <scope>NUCLEOTIDE SEQUENCE [LARGE SCALE GENOMIC DNA]</scope>
    <source>
        <strain evidence="2 3">E</strain>
    </source>
</reference>
<gene>
    <name evidence="2" type="ORF">AaE_001224</name>
</gene>